<sequence>MLTNCNMQVIKPVLAWDSMI</sequence>
<dbReference type="EMBL" id="BN001305">
    <property type="protein sequence ID" value="CBF81995.1"/>
    <property type="molecule type" value="Genomic_DNA"/>
</dbReference>
<reference evidence="2" key="2">
    <citation type="journal article" date="2009" name="Fungal Genet. Biol.">
        <title>The 2008 update of the Aspergillus nidulans genome annotation: a community effort.</title>
        <authorList>
            <person name="Wortman J.R."/>
            <person name="Gilsenan J.M."/>
            <person name="Joardar V."/>
            <person name="Deegan J."/>
            <person name="Clutterbuck J."/>
            <person name="Andersen M.R."/>
            <person name="Archer D."/>
            <person name="Bencina M."/>
            <person name="Braus G."/>
            <person name="Coutinho P."/>
            <person name="von Dohren H."/>
            <person name="Doonan J."/>
            <person name="Driessen A.J."/>
            <person name="Durek P."/>
            <person name="Espeso E."/>
            <person name="Fekete E."/>
            <person name="Flipphi M."/>
            <person name="Estrada C.G."/>
            <person name="Geysens S."/>
            <person name="Goldman G."/>
            <person name="de Groot P.W."/>
            <person name="Hansen K."/>
            <person name="Harris S.D."/>
            <person name="Heinekamp T."/>
            <person name="Helmstaedt K."/>
            <person name="Henrissat B."/>
            <person name="Hofmann G."/>
            <person name="Homan T."/>
            <person name="Horio T."/>
            <person name="Horiuchi H."/>
            <person name="James S."/>
            <person name="Jones M."/>
            <person name="Karaffa L."/>
            <person name="Karanyi Z."/>
            <person name="Kato M."/>
            <person name="Keller N."/>
            <person name="Kelly D.E."/>
            <person name="Kiel J.A."/>
            <person name="Kim J.M."/>
            <person name="van der Klei I.J."/>
            <person name="Klis F.M."/>
            <person name="Kovalchuk A."/>
            <person name="Krasevec N."/>
            <person name="Kubicek C.P."/>
            <person name="Liu B."/>
            <person name="Maccabe A."/>
            <person name="Meyer V."/>
            <person name="Mirabito P."/>
            <person name="Miskei M."/>
            <person name="Mos M."/>
            <person name="Mullins J."/>
            <person name="Nelson D.R."/>
            <person name="Nielsen J."/>
            <person name="Oakley B.R."/>
            <person name="Osmani S.A."/>
            <person name="Pakula T."/>
            <person name="Paszewski A."/>
            <person name="Paulsen I."/>
            <person name="Pilsyk S."/>
            <person name="Pocsi I."/>
            <person name="Punt P.J."/>
            <person name="Ram A.F."/>
            <person name="Ren Q."/>
            <person name="Robellet X."/>
            <person name="Robson G."/>
            <person name="Seiboth B."/>
            <person name="van Solingen P."/>
            <person name="Specht T."/>
            <person name="Sun J."/>
            <person name="Taheri-Talesh N."/>
            <person name="Takeshita N."/>
            <person name="Ussery D."/>
            <person name="vanKuyk P.A."/>
            <person name="Visser H."/>
            <person name="van de Vondervoort P.J."/>
            <person name="de Vries R.P."/>
            <person name="Walton J."/>
            <person name="Xiang X."/>
            <person name="Xiong Y."/>
            <person name="Zeng A.P."/>
            <person name="Brandt B.W."/>
            <person name="Cornell M.J."/>
            <person name="van den Hondel C.A."/>
            <person name="Visser J."/>
            <person name="Oliver S.G."/>
            <person name="Turner G."/>
        </authorList>
    </citation>
    <scope>GENOME REANNOTATION</scope>
    <source>
        <strain evidence="2">FGSC A4 / ATCC 38163 / CBS 112.46 / NRRL 194 / M139</strain>
    </source>
</reference>
<organism evidence="1 2">
    <name type="scientific">Emericella nidulans (strain FGSC A4 / ATCC 38163 / CBS 112.46 / NRRL 194 / M139)</name>
    <name type="common">Aspergillus nidulans</name>
    <dbReference type="NCBI Taxonomy" id="227321"/>
    <lineage>
        <taxon>Eukaryota</taxon>
        <taxon>Fungi</taxon>
        <taxon>Dikarya</taxon>
        <taxon>Ascomycota</taxon>
        <taxon>Pezizomycotina</taxon>
        <taxon>Eurotiomycetes</taxon>
        <taxon>Eurotiomycetidae</taxon>
        <taxon>Eurotiales</taxon>
        <taxon>Aspergillaceae</taxon>
        <taxon>Aspergillus</taxon>
        <taxon>Aspergillus subgen. Nidulantes</taxon>
    </lineage>
</organism>
<dbReference type="HOGENOM" id="CLU_3428519_0_0_1"/>
<dbReference type="InParanoid" id="C8VGN8"/>
<dbReference type="AlphaFoldDB" id="C8VGN8"/>
<dbReference type="VEuPathDB" id="FungiDB:AN10688"/>
<gene>
    <name evidence="1" type="ORF">ANIA_10688</name>
</gene>
<reference evidence="2" key="1">
    <citation type="journal article" date="2005" name="Nature">
        <title>Sequencing of Aspergillus nidulans and comparative analysis with A. fumigatus and A. oryzae.</title>
        <authorList>
            <person name="Galagan J.E."/>
            <person name="Calvo S.E."/>
            <person name="Cuomo C."/>
            <person name="Ma L.J."/>
            <person name="Wortman J.R."/>
            <person name="Batzoglou S."/>
            <person name="Lee S.I."/>
            <person name="Basturkmen M."/>
            <person name="Spevak C.C."/>
            <person name="Clutterbuck J."/>
            <person name="Kapitonov V."/>
            <person name="Jurka J."/>
            <person name="Scazzocchio C."/>
            <person name="Farman M."/>
            <person name="Butler J."/>
            <person name="Purcell S."/>
            <person name="Harris S."/>
            <person name="Braus G.H."/>
            <person name="Draht O."/>
            <person name="Busch S."/>
            <person name="D'Enfert C."/>
            <person name="Bouchier C."/>
            <person name="Goldman G.H."/>
            <person name="Bell-Pedersen D."/>
            <person name="Griffiths-Jones S."/>
            <person name="Doonan J.H."/>
            <person name="Yu J."/>
            <person name="Vienken K."/>
            <person name="Pain A."/>
            <person name="Freitag M."/>
            <person name="Selker E.U."/>
            <person name="Archer D.B."/>
            <person name="Penalva M.A."/>
            <person name="Oakley B.R."/>
            <person name="Momany M."/>
            <person name="Tanaka T."/>
            <person name="Kumagai T."/>
            <person name="Asai K."/>
            <person name="Machida M."/>
            <person name="Nierman W.C."/>
            <person name="Denning D.W."/>
            <person name="Caddick M."/>
            <person name="Hynes M."/>
            <person name="Paoletti M."/>
            <person name="Fischer R."/>
            <person name="Miller B."/>
            <person name="Dyer P."/>
            <person name="Sachs M.S."/>
            <person name="Osmani S.A."/>
            <person name="Birren B.W."/>
        </authorList>
    </citation>
    <scope>NUCLEOTIDE SEQUENCE [LARGE SCALE GENOMIC DNA]</scope>
    <source>
        <strain evidence="2">FGSC A4 / ATCC 38163 / CBS 112.46 / NRRL 194 / M139</strain>
    </source>
</reference>
<keyword evidence="2" id="KW-1185">Reference proteome</keyword>
<dbReference type="Proteomes" id="UP000000560">
    <property type="component" value="Chromosome V"/>
</dbReference>
<evidence type="ECO:0000313" key="1">
    <source>
        <dbReference type="EMBL" id="CBF81995.1"/>
    </source>
</evidence>
<name>C8VGN8_EMENI</name>
<evidence type="ECO:0000313" key="2">
    <source>
        <dbReference type="Proteomes" id="UP000000560"/>
    </source>
</evidence>
<proteinExistence type="predicted"/>
<protein>
    <submittedName>
        <fullName evidence="1">Uncharacterized protein</fullName>
    </submittedName>
</protein>
<accession>C8VGN8</accession>